<keyword evidence="4" id="KW-1185">Reference proteome</keyword>
<reference evidence="3 4" key="1">
    <citation type="journal article" date="2019" name="Nat. Ecol. Evol.">
        <title>Megaphylogeny resolves global patterns of mushroom evolution.</title>
        <authorList>
            <person name="Varga T."/>
            <person name="Krizsan K."/>
            <person name="Foldi C."/>
            <person name="Dima B."/>
            <person name="Sanchez-Garcia M."/>
            <person name="Sanchez-Ramirez S."/>
            <person name="Szollosi G.J."/>
            <person name="Szarkandi J.G."/>
            <person name="Papp V."/>
            <person name="Albert L."/>
            <person name="Andreopoulos W."/>
            <person name="Angelini C."/>
            <person name="Antonin V."/>
            <person name="Barry K.W."/>
            <person name="Bougher N.L."/>
            <person name="Buchanan P."/>
            <person name="Buyck B."/>
            <person name="Bense V."/>
            <person name="Catcheside P."/>
            <person name="Chovatia M."/>
            <person name="Cooper J."/>
            <person name="Damon W."/>
            <person name="Desjardin D."/>
            <person name="Finy P."/>
            <person name="Geml J."/>
            <person name="Haridas S."/>
            <person name="Hughes K."/>
            <person name="Justo A."/>
            <person name="Karasinski D."/>
            <person name="Kautmanova I."/>
            <person name="Kiss B."/>
            <person name="Kocsube S."/>
            <person name="Kotiranta H."/>
            <person name="LaButti K.M."/>
            <person name="Lechner B.E."/>
            <person name="Liimatainen K."/>
            <person name="Lipzen A."/>
            <person name="Lukacs Z."/>
            <person name="Mihaltcheva S."/>
            <person name="Morgado L.N."/>
            <person name="Niskanen T."/>
            <person name="Noordeloos M.E."/>
            <person name="Ohm R.A."/>
            <person name="Ortiz-Santana B."/>
            <person name="Ovrebo C."/>
            <person name="Racz N."/>
            <person name="Riley R."/>
            <person name="Savchenko A."/>
            <person name="Shiryaev A."/>
            <person name="Soop K."/>
            <person name="Spirin V."/>
            <person name="Szebenyi C."/>
            <person name="Tomsovsky M."/>
            <person name="Tulloss R.E."/>
            <person name="Uehling J."/>
            <person name="Grigoriev I.V."/>
            <person name="Vagvolgyi C."/>
            <person name="Papp T."/>
            <person name="Martin F.M."/>
            <person name="Miettinen O."/>
            <person name="Hibbett D.S."/>
            <person name="Nagy L.G."/>
        </authorList>
    </citation>
    <scope>NUCLEOTIDE SEQUENCE [LARGE SCALE GENOMIC DNA]</scope>
    <source>
        <strain evidence="3 4">CBS 166.37</strain>
    </source>
</reference>
<dbReference type="AlphaFoldDB" id="A0A5C3MDM3"/>
<dbReference type="PANTHER" id="PTHR39219:SF1">
    <property type="entry name" value="ER MEMBRANE PROTEIN COMPLEX SUBUNIT 10"/>
    <property type="match status" value="1"/>
</dbReference>
<evidence type="ECO:0000313" key="4">
    <source>
        <dbReference type="Proteomes" id="UP000308652"/>
    </source>
</evidence>
<keyword evidence="1" id="KW-0472">Membrane</keyword>
<feature type="transmembrane region" description="Helical" evidence="1">
    <location>
        <begin position="219"/>
        <end position="236"/>
    </location>
</feature>
<organism evidence="3 4">
    <name type="scientific">Crucibulum laeve</name>
    <dbReference type="NCBI Taxonomy" id="68775"/>
    <lineage>
        <taxon>Eukaryota</taxon>
        <taxon>Fungi</taxon>
        <taxon>Dikarya</taxon>
        <taxon>Basidiomycota</taxon>
        <taxon>Agaricomycotina</taxon>
        <taxon>Agaricomycetes</taxon>
        <taxon>Agaricomycetidae</taxon>
        <taxon>Agaricales</taxon>
        <taxon>Agaricineae</taxon>
        <taxon>Nidulariaceae</taxon>
        <taxon>Crucibulum</taxon>
    </lineage>
</organism>
<keyword evidence="1" id="KW-1133">Transmembrane helix</keyword>
<dbReference type="OrthoDB" id="1894652at2759"/>
<feature type="signal peptide" evidence="2">
    <location>
        <begin position="1"/>
        <end position="24"/>
    </location>
</feature>
<keyword evidence="1" id="KW-0812">Transmembrane</keyword>
<proteinExistence type="predicted"/>
<keyword evidence="2" id="KW-0732">Signal</keyword>
<dbReference type="Pfam" id="PF21203">
    <property type="entry name" value="ECM10"/>
    <property type="match status" value="1"/>
</dbReference>
<evidence type="ECO:0000256" key="1">
    <source>
        <dbReference type="SAM" id="Phobius"/>
    </source>
</evidence>
<name>A0A5C3MDM3_9AGAR</name>
<dbReference type="Proteomes" id="UP000308652">
    <property type="component" value="Unassembled WGS sequence"/>
</dbReference>
<dbReference type="PANTHER" id="PTHR39219">
    <property type="entry name" value="ER MEMBRANE PROTEIN COMPLEX SUBUNIT 10"/>
    <property type="match status" value="1"/>
</dbReference>
<sequence>MYSNPMKVSIALASVLITVTSTAAQSSKLYHRVFHPSFAQLPYVERGTLVLSPDTNQISLESSPSLAQDLAGFADVLQSIERNASSPLYQIALQHKGDASEAQWDISSVKVCHLSQATSETLILHLADAKDATPFALEYFVEPIPHDGSCQSSSSTSKKSKITPATSHMQTFADQQINTKVLFRIPASPPLPELRTPPPLTPEGEVVKPVPEQGFLQKYWMYMVAVFIALAFAGGSDEERPARQ</sequence>
<dbReference type="STRING" id="68775.A0A5C3MDM3"/>
<dbReference type="EMBL" id="ML213591">
    <property type="protein sequence ID" value="TFK43412.1"/>
    <property type="molecule type" value="Genomic_DNA"/>
</dbReference>
<protein>
    <submittedName>
        <fullName evidence="3">Uncharacterized protein</fullName>
    </submittedName>
</protein>
<evidence type="ECO:0000313" key="3">
    <source>
        <dbReference type="EMBL" id="TFK43412.1"/>
    </source>
</evidence>
<gene>
    <name evidence="3" type="ORF">BDQ12DRAFT_731439</name>
</gene>
<feature type="chain" id="PRO_5022870228" evidence="2">
    <location>
        <begin position="25"/>
        <end position="244"/>
    </location>
</feature>
<dbReference type="CDD" id="cd22209">
    <property type="entry name" value="EMC10"/>
    <property type="match status" value="1"/>
</dbReference>
<accession>A0A5C3MDM3</accession>
<evidence type="ECO:0000256" key="2">
    <source>
        <dbReference type="SAM" id="SignalP"/>
    </source>
</evidence>